<evidence type="ECO:0000256" key="1">
    <source>
        <dbReference type="SAM" id="SignalP"/>
    </source>
</evidence>
<proteinExistence type="predicted"/>
<accession>A0A6B0UC50</accession>
<reference evidence="2" key="1">
    <citation type="submission" date="2019-12" db="EMBL/GenBank/DDBJ databases">
        <title>An insight into the sialome of adult female Ixodes ricinus ticks feeding for 6 days.</title>
        <authorList>
            <person name="Perner J."/>
            <person name="Ribeiro J.M.C."/>
        </authorList>
    </citation>
    <scope>NUCLEOTIDE SEQUENCE</scope>
    <source>
        <strain evidence="2">Semi-engorged</strain>
        <tissue evidence="2">Salivary glands</tissue>
    </source>
</reference>
<protein>
    <submittedName>
        <fullName evidence="2">Putative secreted protein</fullName>
    </submittedName>
</protein>
<feature type="chain" id="PRO_5025412496" evidence="1">
    <location>
        <begin position="20"/>
        <end position="92"/>
    </location>
</feature>
<feature type="signal peptide" evidence="1">
    <location>
        <begin position="1"/>
        <end position="19"/>
    </location>
</feature>
<sequence length="92" mass="10824">MPKTMTIFSLCLSVRLVHCIRMDSLQKFLLKVSKVKFQFSCVSKKRKCRALDCVSEHDTNRLFKSRLYHSFHFSAYFKVRGYLPIKCPCILA</sequence>
<name>A0A6B0UC50_IXORI</name>
<keyword evidence="1" id="KW-0732">Signal</keyword>
<dbReference type="EMBL" id="GIFC01004631">
    <property type="protein sequence ID" value="MXU86714.1"/>
    <property type="molecule type" value="Transcribed_RNA"/>
</dbReference>
<dbReference type="AlphaFoldDB" id="A0A6B0UC50"/>
<organism evidence="2">
    <name type="scientific">Ixodes ricinus</name>
    <name type="common">Common tick</name>
    <name type="synonym">Acarus ricinus</name>
    <dbReference type="NCBI Taxonomy" id="34613"/>
    <lineage>
        <taxon>Eukaryota</taxon>
        <taxon>Metazoa</taxon>
        <taxon>Ecdysozoa</taxon>
        <taxon>Arthropoda</taxon>
        <taxon>Chelicerata</taxon>
        <taxon>Arachnida</taxon>
        <taxon>Acari</taxon>
        <taxon>Parasitiformes</taxon>
        <taxon>Ixodida</taxon>
        <taxon>Ixodoidea</taxon>
        <taxon>Ixodidae</taxon>
        <taxon>Ixodinae</taxon>
        <taxon>Ixodes</taxon>
    </lineage>
</organism>
<evidence type="ECO:0000313" key="2">
    <source>
        <dbReference type="EMBL" id="MXU86714.1"/>
    </source>
</evidence>